<organism evidence="1">
    <name type="scientific">viral metagenome</name>
    <dbReference type="NCBI Taxonomy" id="1070528"/>
    <lineage>
        <taxon>unclassified sequences</taxon>
        <taxon>metagenomes</taxon>
        <taxon>organismal metagenomes</taxon>
    </lineage>
</organism>
<reference evidence="1" key="1">
    <citation type="submission" date="2020-03" db="EMBL/GenBank/DDBJ databases">
        <title>The deep terrestrial virosphere.</title>
        <authorList>
            <person name="Holmfeldt K."/>
            <person name="Nilsson E."/>
            <person name="Simone D."/>
            <person name="Lopez-Fernandez M."/>
            <person name="Wu X."/>
            <person name="de Brujin I."/>
            <person name="Lundin D."/>
            <person name="Andersson A."/>
            <person name="Bertilsson S."/>
            <person name="Dopson M."/>
        </authorList>
    </citation>
    <scope>NUCLEOTIDE SEQUENCE</scope>
    <source>
        <strain evidence="1">MM415B01245</strain>
    </source>
</reference>
<sequence length="114" mass="12826">MKIKFEGICPHCQKPIELIRDLAPELIEAICKPIPQVLHPEETTASVIDLDWLKEQQEELLARGLESWDNKGLKDRIDRITGCKSAKVSEAVGNLTKEQGEAFVKTIQDTLEMA</sequence>
<name>A0A6M3IR10_9ZZZZ</name>
<accession>A0A6M3IR10</accession>
<dbReference type="EMBL" id="MT141381">
    <property type="protein sequence ID" value="QJA59701.1"/>
    <property type="molecule type" value="Genomic_DNA"/>
</dbReference>
<dbReference type="AlphaFoldDB" id="A0A6M3IR10"/>
<protein>
    <submittedName>
        <fullName evidence="1">Uncharacterized protein</fullName>
    </submittedName>
</protein>
<gene>
    <name evidence="1" type="ORF">MM415B01245_0013</name>
</gene>
<proteinExistence type="predicted"/>
<evidence type="ECO:0000313" key="1">
    <source>
        <dbReference type="EMBL" id="QJA59701.1"/>
    </source>
</evidence>